<evidence type="ECO:0000313" key="2">
    <source>
        <dbReference type="EMBL" id="KAF0932333.1"/>
    </source>
</evidence>
<organism evidence="2 3">
    <name type="scientific">Oryza meyeriana var. granulata</name>
    <dbReference type="NCBI Taxonomy" id="110450"/>
    <lineage>
        <taxon>Eukaryota</taxon>
        <taxon>Viridiplantae</taxon>
        <taxon>Streptophyta</taxon>
        <taxon>Embryophyta</taxon>
        <taxon>Tracheophyta</taxon>
        <taxon>Spermatophyta</taxon>
        <taxon>Magnoliopsida</taxon>
        <taxon>Liliopsida</taxon>
        <taxon>Poales</taxon>
        <taxon>Poaceae</taxon>
        <taxon>BOP clade</taxon>
        <taxon>Oryzoideae</taxon>
        <taxon>Oryzeae</taxon>
        <taxon>Oryzinae</taxon>
        <taxon>Oryza</taxon>
        <taxon>Oryza meyeriana</taxon>
    </lineage>
</organism>
<keyword evidence="3" id="KW-1185">Reference proteome</keyword>
<dbReference type="Proteomes" id="UP000479710">
    <property type="component" value="Unassembled WGS sequence"/>
</dbReference>
<comment type="caution">
    <text evidence="2">The sequence shown here is derived from an EMBL/GenBank/DDBJ whole genome shotgun (WGS) entry which is preliminary data.</text>
</comment>
<dbReference type="EMBL" id="SPHZ02000001">
    <property type="protein sequence ID" value="KAF0932333.1"/>
    <property type="molecule type" value="Genomic_DNA"/>
</dbReference>
<proteinExistence type="predicted"/>
<feature type="compositionally biased region" description="Acidic residues" evidence="1">
    <location>
        <begin position="27"/>
        <end position="37"/>
    </location>
</feature>
<evidence type="ECO:0000256" key="1">
    <source>
        <dbReference type="SAM" id="MobiDB-lite"/>
    </source>
</evidence>
<protein>
    <submittedName>
        <fullName evidence="2">Uncharacterized protein</fullName>
    </submittedName>
</protein>
<feature type="region of interest" description="Disordered" evidence="1">
    <location>
        <begin position="1"/>
        <end position="63"/>
    </location>
</feature>
<accession>A0A6G1F652</accession>
<gene>
    <name evidence="2" type="ORF">E2562_009592</name>
</gene>
<name>A0A6G1F652_9ORYZ</name>
<sequence length="63" mass="6476">MDTLPDGNFGALPNKGGGEDVAPGSQPEEENTGDNGDDTNKGGVQDAQIAKDHVARNNKKVSP</sequence>
<reference evidence="2 3" key="1">
    <citation type="submission" date="2019-11" db="EMBL/GenBank/DDBJ databases">
        <title>Whole genome sequence of Oryza granulata.</title>
        <authorList>
            <person name="Li W."/>
        </authorList>
    </citation>
    <scope>NUCLEOTIDE SEQUENCE [LARGE SCALE GENOMIC DNA]</scope>
    <source>
        <strain evidence="3">cv. Menghai</strain>
        <tissue evidence="2">Leaf</tissue>
    </source>
</reference>
<dbReference type="AlphaFoldDB" id="A0A6G1F652"/>
<evidence type="ECO:0000313" key="3">
    <source>
        <dbReference type="Proteomes" id="UP000479710"/>
    </source>
</evidence>